<keyword evidence="2" id="KW-1185">Reference proteome</keyword>
<protein>
    <submittedName>
        <fullName evidence="1">Uncharacterized protein</fullName>
    </submittedName>
</protein>
<reference evidence="1 2" key="1">
    <citation type="submission" date="2021-06" db="EMBL/GenBank/DDBJ databases">
        <title>Description of novel taxa of the family Lachnospiraceae.</title>
        <authorList>
            <person name="Chaplin A.V."/>
            <person name="Sokolova S.R."/>
            <person name="Pikina A.P."/>
            <person name="Korzhanova M."/>
            <person name="Belova V."/>
            <person name="Korostin D."/>
            <person name="Efimov B.A."/>
        </authorList>
    </citation>
    <scope>NUCLEOTIDE SEQUENCE [LARGE SCALE GENOMIC DNA]</scope>
    <source>
        <strain evidence="1 2">ASD4241</strain>
    </source>
</reference>
<gene>
    <name evidence="1" type="ORF">KTH90_23015</name>
</gene>
<dbReference type="RefSeq" id="WP_158350939.1">
    <property type="nucleotide sequence ID" value="NZ_JAHQCX010000025.1"/>
</dbReference>
<dbReference type="EMBL" id="JAHQCX010000025">
    <property type="protein sequence ID" value="MBU9728868.1"/>
    <property type="molecule type" value="Genomic_DNA"/>
</dbReference>
<organism evidence="1 2">
    <name type="scientific">Diplocloster modestus</name>
    <dbReference type="NCBI Taxonomy" id="2850322"/>
    <lineage>
        <taxon>Bacteria</taxon>
        <taxon>Bacillati</taxon>
        <taxon>Bacillota</taxon>
        <taxon>Clostridia</taxon>
        <taxon>Lachnospirales</taxon>
        <taxon>Lachnospiraceae</taxon>
        <taxon>Diplocloster</taxon>
    </lineage>
</organism>
<comment type="caution">
    <text evidence="1">The sequence shown here is derived from an EMBL/GenBank/DDBJ whole genome shotgun (WGS) entry which is preliminary data.</text>
</comment>
<accession>A0ABS6KEC6</accession>
<proteinExistence type="predicted"/>
<evidence type="ECO:0000313" key="2">
    <source>
        <dbReference type="Proteomes" id="UP001314681"/>
    </source>
</evidence>
<sequence>MKVCDIVHFSNERCFNGAVQTEWFYDQERVEAVAESYVFHGPKYFGVSEVDVDLNGHKLVDTASFALNLAMKLYKTKPNNNFIMTIAGYGAGKSHLAVSLAGLFSGDKDLSDLVLNKIRIADKNIAEKICQVNTKKNLVIVLNGMNNFNLDSEILKCVRVTLSQNGMTDEVLRSLTKSYDIARQFVEKAFSKNQSQFESYAAESGLNFKGDDLRGYLMSNIESDNRTITVVNTMYKEITGDSIRWDRGLSAGDILTEVCTKLCGENKPFNKILILFDEFGRFIEYAATNPDVAGEAALQQIFEAVQSADGKIIFSGFVQNELEAYLSRVGKTSNVIRYVGRYKASEALYLSSNFETILANLLQKTSEVVYSRAIGNALNKYGNYYDKIESALIRWDRSKRKRDVWVNRELYKTVILQGCYPLHPITVWLLSDMHSWMQQRSAISFAAEMVERISQVEIEGTWLPYIYPIDIIDSGIYKEMLSSEEKGLVQSQYCMLYQDIIVKVGDKLGENERKALKSILVVNIGHFVLLSRDEVMLALRYCSDLKENELITALKRLENMYGIIAYDENTNKFDMLAEANGIYEFKRIYARYKMMAKPASIEDCEDALKKRLELNLDIETAFAQQHHISSTEWKFKKKLMDSADITDTLLMHELRELDMDYSGEGYRGEVIFAYCSKDSDREIIRLSELHKHLGISNYPLLITFLDDHVGKIVSGLTLKNVLNRFSTADAERFQKHITLQHKSVDEDIVNTFKSLVRDRLFIVDEGLRQYQMRLSPLCTSKFEEIYYQAPAFMFDGFENKSPVAARRYLANICTKMFDRTLMNIQSYNALSTDEKNRIKACLAVNGTTSWQVFDNTCTFIKPNNTQMLHIFNLVEETLKDDEALSVTQLFGRFTKAPYGMNVNAIALFTFYFIAYQDKNIRCYFGSERLQPAHLSSNIFKNLKLQPKEFLKIRLQKNKQVNVDPIQELCKEIMGCTLVEDCQNYKKKLEDLLAQEGDSQSDKVIIASASTRLDEGIKLRAEIYDKLNKGQDILDSVKKSFRIYQFVNVFECYVDTNIPISNSLPFTYSDNYKEKMEKLKNEANELLNKKGIVAINKLTCDITQLSQFKERSRRTAQKFRNQGYEKYACAIESRALELEEELLAKNKYEATFVELYKDIAMISDASAMGYSTCSTALEKMKGWERFFLNITDMPETLLKEHEAKVKNAITILTKRLDDISFSFRDVLNKVSLIQSLPELIQYRDKLSAILELGLKEEDVSSVNETLNQIAAAKSIIEKMPENIDDLKNYQKTLHADDLGKCNLAVTTELDMKLADLVKQQTDWISRYILPIENSIDSMSAIDCSNWLDRTQELPVYLDASSLNRYNDVSFKVEAQLHKSRVQGVFILFHKLNDEEKVEFLKMISADK</sequence>
<evidence type="ECO:0000313" key="1">
    <source>
        <dbReference type="EMBL" id="MBU9728868.1"/>
    </source>
</evidence>
<dbReference type="Proteomes" id="UP001314681">
    <property type="component" value="Unassembled WGS sequence"/>
</dbReference>
<name>A0ABS6KEC6_9FIRM</name>